<feature type="domain" description="WCX" evidence="2">
    <location>
        <begin position="263"/>
        <end position="349"/>
    </location>
</feature>
<dbReference type="PANTHER" id="PTHR34580:SF1">
    <property type="entry name" value="PROTEIN PAFC"/>
    <property type="match status" value="1"/>
</dbReference>
<dbReference type="Pfam" id="PF13280">
    <property type="entry name" value="WYL"/>
    <property type="match status" value="1"/>
</dbReference>
<evidence type="ECO:0000259" key="1">
    <source>
        <dbReference type="Pfam" id="PF13280"/>
    </source>
</evidence>
<sequence length="355" mass="41451">MAYPTSGKKMLNICILDILKKYTDCDHTMDQKDIMRKLTEDYDITVDRKSIKANLDCLFDYGYEIECTKTERIKKDGTKEIITSNWYYNHEFDDSELRMMIDSILFSKTIPAGQASELIKKIAGLSNIYFTNKMTHVSSLPGLEHTSNQQTLYNVGLIDDAISEKKQISFVYNNYWEDKKLHPRREEPYIVNPYQMVANDGKYYLVCNYDKYDTLSNYRVDKMTQVKIINKPAKKRDKVKGMEHGLNLPKHMAEHIYMFADEPVTIILRVKKSAISDIVDWFGSNFDVVDESIARQYEGFRETTDVVTYVRLVCSRQAMSHWAMQYGTSVEVIYPTELRTQIGEAVKEMNNRYND</sequence>
<gene>
    <name evidence="3" type="ORF">DWX94_03715</name>
</gene>
<organism evidence="3 4">
    <name type="scientific">Coprococcus eutactus</name>
    <dbReference type="NCBI Taxonomy" id="33043"/>
    <lineage>
        <taxon>Bacteria</taxon>
        <taxon>Bacillati</taxon>
        <taxon>Bacillota</taxon>
        <taxon>Clostridia</taxon>
        <taxon>Lachnospirales</taxon>
        <taxon>Lachnospiraceae</taxon>
        <taxon>Coprococcus</taxon>
    </lineage>
</organism>
<dbReference type="InterPro" id="IPR051534">
    <property type="entry name" value="CBASS_pafABC_assoc_protein"/>
</dbReference>
<dbReference type="InterPro" id="IPR057727">
    <property type="entry name" value="WCX_dom"/>
</dbReference>
<dbReference type="EMBL" id="QRVK01000006">
    <property type="protein sequence ID" value="RGS43439.1"/>
    <property type="molecule type" value="Genomic_DNA"/>
</dbReference>
<name>A0A412ITK9_9FIRM</name>
<dbReference type="Pfam" id="PF25583">
    <property type="entry name" value="WCX"/>
    <property type="match status" value="1"/>
</dbReference>
<proteinExistence type="predicted"/>
<dbReference type="OrthoDB" id="9772503at2"/>
<dbReference type="PANTHER" id="PTHR34580">
    <property type="match status" value="1"/>
</dbReference>
<dbReference type="PROSITE" id="PS52050">
    <property type="entry name" value="WYL"/>
    <property type="match status" value="1"/>
</dbReference>
<evidence type="ECO:0000259" key="2">
    <source>
        <dbReference type="Pfam" id="PF25583"/>
    </source>
</evidence>
<accession>A0A412ITK9</accession>
<dbReference type="AlphaFoldDB" id="A0A412ITK9"/>
<dbReference type="InterPro" id="IPR026881">
    <property type="entry name" value="WYL_dom"/>
</dbReference>
<reference evidence="3 4" key="1">
    <citation type="submission" date="2018-08" db="EMBL/GenBank/DDBJ databases">
        <title>A genome reference for cultivated species of the human gut microbiota.</title>
        <authorList>
            <person name="Zou Y."/>
            <person name="Xue W."/>
            <person name="Luo G."/>
        </authorList>
    </citation>
    <scope>NUCLEOTIDE SEQUENCE [LARGE SCALE GENOMIC DNA]</scope>
    <source>
        <strain evidence="3 4">AF22-21</strain>
    </source>
</reference>
<protein>
    <submittedName>
        <fullName evidence="3">WYL domain-containing protein</fullName>
    </submittedName>
</protein>
<feature type="domain" description="WYL" evidence="1">
    <location>
        <begin position="157"/>
        <end position="228"/>
    </location>
</feature>
<evidence type="ECO:0000313" key="3">
    <source>
        <dbReference type="EMBL" id="RGS43439.1"/>
    </source>
</evidence>
<dbReference type="Proteomes" id="UP000283295">
    <property type="component" value="Unassembled WGS sequence"/>
</dbReference>
<comment type="caution">
    <text evidence="3">The sequence shown here is derived from an EMBL/GenBank/DDBJ whole genome shotgun (WGS) entry which is preliminary data.</text>
</comment>
<evidence type="ECO:0000313" key="4">
    <source>
        <dbReference type="Proteomes" id="UP000283295"/>
    </source>
</evidence>